<evidence type="ECO:0000313" key="3">
    <source>
        <dbReference type="RefSeq" id="XP_037900263.1"/>
    </source>
</evidence>
<accession>A0A9C5ZNH3</accession>
<protein>
    <submittedName>
        <fullName evidence="2 3">Uncharacterized protein LOC119644668 isoform X1</fullName>
    </submittedName>
</protein>
<sequence>MGSSATPSVLTKNYTCHVPHVPLKSAQHGLAGKRVRKVEEVRTRVGRCFVSNNNFMCKLCGQNLKDVSLFFRSQCISDLSQTVCTQHVNSSHEPVCLVSGS</sequence>
<reference evidence="2 3" key="1">
    <citation type="submission" date="2025-04" db="UniProtKB">
        <authorList>
            <consortium name="RefSeq"/>
        </authorList>
    </citation>
    <scope>IDENTIFICATION</scope>
    <source>
        <tissue evidence="2 3">Whole body pupa</tissue>
    </source>
</reference>
<organism evidence="1 2">
    <name type="scientific">Glossina fuscipes</name>
    <dbReference type="NCBI Taxonomy" id="7396"/>
    <lineage>
        <taxon>Eukaryota</taxon>
        <taxon>Metazoa</taxon>
        <taxon>Ecdysozoa</taxon>
        <taxon>Arthropoda</taxon>
        <taxon>Hexapoda</taxon>
        <taxon>Insecta</taxon>
        <taxon>Pterygota</taxon>
        <taxon>Neoptera</taxon>
        <taxon>Endopterygota</taxon>
        <taxon>Diptera</taxon>
        <taxon>Brachycera</taxon>
        <taxon>Muscomorpha</taxon>
        <taxon>Hippoboscoidea</taxon>
        <taxon>Glossinidae</taxon>
        <taxon>Glossina</taxon>
    </lineage>
</organism>
<name>A0A9C5ZNH3_9MUSC</name>
<dbReference type="RefSeq" id="XP_037900263.1">
    <property type="nucleotide sequence ID" value="XM_038044335.1"/>
</dbReference>
<evidence type="ECO:0000313" key="2">
    <source>
        <dbReference type="RefSeq" id="XP_037900262.1"/>
    </source>
</evidence>
<dbReference type="AlphaFoldDB" id="A0A9C5ZNH3"/>
<dbReference type="KEGG" id="gfs:119644668"/>
<dbReference type="Proteomes" id="UP000092443">
    <property type="component" value="Unplaced"/>
</dbReference>
<keyword evidence="1" id="KW-1185">Reference proteome</keyword>
<gene>
    <name evidence="2 3" type="primary">LOC119644668</name>
</gene>
<proteinExistence type="predicted"/>
<evidence type="ECO:0000313" key="1">
    <source>
        <dbReference type="Proteomes" id="UP000092443"/>
    </source>
</evidence>
<dbReference type="RefSeq" id="XP_037900262.1">
    <property type="nucleotide sequence ID" value="XM_038044334.1"/>
</dbReference>
<dbReference type="GeneID" id="119644668"/>